<dbReference type="PANTHER" id="PTHR42928:SF5">
    <property type="entry name" value="BLR1237 PROTEIN"/>
    <property type="match status" value="1"/>
</dbReference>
<dbReference type="PANTHER" id="PTHR42928">
    <property type="entry name" value="TRICARBOXYLATE-BINDING PROTEIN"/>
    <property type="match status" value="1"/>
</dbReference>
<dbReference type="Gene3D" id="3.40.190.150">
    <property type="entry name" value="Bordetella uptake gene, domain 1"/>
    <property type="match status" value="1"/>
</dbReference>
<dbReference type="RefSeq" id="WP_109678931.1">
    <property type="nucleotide sequence ID" value="NZ_CP086615.1"/>
</dbReference>
<dbReference type="OrthoDB" id="5171643at2"/>
<dbReference type="InterPro" id="IPR005064">
    <property type="entry name" value="BUG"/>
</dbReference>
<dbReference type="Proteomes" id="UP000245474">
    <property type="component" value="Unassembled WGS sequence"/>
</dbReference>
<dbReference type="Pfam" id="PF03401">
    <property type="entry name" value="TctC"/>
    <property type="match status" value="1"/>
</dbReference>
<dbReference type="InterPro" id="IPR042100">
    <property type="entry name" value="Bug_dom1"/>
</dbReference>
<keyword evidence="4" id="KW-1185">Reference proteome</keyword>
<organism evidence="3 4">
    <name type="scientific">Sediminicurvatus halobius</name>
    <dbReference type="NCBI Taxonomy" id="2182432"/>
    <lineage>
        <taxon>Bacteria</taxon>
        <taxon>Pseudomonadati</taxon>
        <taxon>Pseudomonadota</taxon>
        <taxon>Gammaproteobacteria</taxon>
        <taxon>Chromatiales</taxon>
        <taxon>Ectothiorhodospiraceae</taxon>
        <taxon>Sediminicurvatus</taxon>
    </lineage>
</organism>
<reference evidence="3 4" key="1">
    <citation type="submission" date="2018-05" db="EMBL/GenBank/DDBJ databases">
        <title>Spiribacter halobius sp. nov., a moderately halophilic bacterium isolated from marine solar saltern.</title>
        <authorList>
            <person name="Zheng W.-S."/>
            <person name="Lu D.-C."/>
            <person name="Du Z.-J."/>
        </authorList>
    </citation>
    <scope>NUCLEOTIDE SEQUENCE [LARGE SCALE GENOMIC DNA]</scope>
    <source>
        <strain evidence="3 4">E85</strain>
    </source>
</reference>
<evidence type="ECO:0000256" key="2">
    <source>
        <dbReference type="SAM" id="SignalP"/>
    </source>
</evidence>
<sequence length="338" mass="36896">MNASIPSPLRGMLAVCLLSLSGLGVADAQTTEAPEKPDGYPSRDITVMIPFGTGGGSDQMMRALGAEMARIMGVDFRYTNKSGAGGLAAIPDFLVAPTDGYTLLQHHDAVVTGQAAGKHNLVIGENIVPICIPQQDFSQLFINAEDDRFDDWESLVEYAQETGETLRVAASSGQGSHEHSMVTLISEGSGIDLEVVPFGDPGERVSAILGQHVALYYDQPGEGRPYVEEGQLTPVLSIVEEAPDAFSHIPDLRDVGLEFNPTLKFRALWASPEVPEERRDYLEAVCRQAADSEGWQDYLERTYTHLNSRFYGSEEGTEFASQMLETYRTTFRDLGIID</sequence>
<dbReference type="PIRSF" id="PIRSF017082">
    <property type="entry name" value="YflP"/>
    <property type="match status" value="1"/>
</dbReference>
<evidence type="ECO:0000313" key="4">
    <source>
        <dbReference type="Proteomes" id="UP000245474"/>
    </source>
</evidence>
<accession>A0A2U2N0Z0</accession>
<evidence type="ECO:0008006" key="5">
    <source>
        <dbReference type="Google" id="ProtNLM"/>
    </source>
</evidence>
<dbReference type="AlphaFoldDB" id="A0A2U2N0Z0"/>
<protein>
    <recommendedName>
        <fullName evidence="5">Tripartite tricarboxylate transporter substrate binding protein</fullName>
    </recommendedName>
</protein>
<name>A0A2U2N0Z0_9GAMM</name>
<keyword evidence="2" id="KW-0732">Signal</keyword>
<comment type="similarity">
    <text evidence="1">Belongs to the UPF0065 (bug) family.</text>
</comment>
<feature type="chain" id="PRO_5015397168" description="Tripartite tricarboxylate transporter substrate binding protein" evidence="2">
    <location>
        <begin position="29"/>
        <end position="338"/>
    </location>
</feature>
<evidence type="ECO:0000256" key="1">
    <source>
        <dbReference type="ARBA" id="ARBA00006987"/>
    </source>
</evidence>
<proteinExistence type="inferred from homology"/>
<gene>
    <name evidence="3" type="ORF">DEM34_11335</name>
</gene>
<feature type="signal peptide" evidence="2">
    <location>
        <begin position="1"/>
        <end position="28"/>
    </location>
</feature>
<dbReference type="EMBL" id="QFFI01000016">
    <property type="protein sequence ID" value="PWG62732.1"/>
    <property type="molecule type" value="Genomic_DNA"/>
</dbReference>
<comment type="caution">
    <text evidence="3">The sequence shown here is derived from an EMBL/GenBank/DDBJ whole genome shotgun (WGS) entry which is preliminary data.</text>
</comment>
<evidence type="ECO:0000313" key="3">
    <source>
        <dbReference type="EMBL" id="PWG62732.1"/>
    </source>
</evidence>
<dbReference type="Gene3D" id="3.40.190.10">
    <property type="entry name" value="Periplasmic binding protein-like II"/>
    <property type="match status" value="1"/>
</dbReference>